<reference evidence="3" key="1">
    <citation type="journal article" date="2009" name="Nature">
        <title>Genome sequence and analysis of the Irish potato famine pathogen Phytophthora infestans.</title>
        <authorList>
            <consortium name="The Broad Institute Genome Sequencing Platform"/>
            <person name="Haas B.J."/>
            <person name="Kamoun S."/>
            <person name="Zody M.C."/>
            <person name="Jiang R.H."/>
            <person name="Handsaker R.E."/>
            <person name="Cano L.M."/>
            <person name="Grabherr M."/>
            <person name="Kodira C.D."/>
            <person name="Raffaele S."/>
            <person name="Torto-Alalibo T."/>
            <person name="Bozkurt T.O."/>
            <person name="Ah-Fong A.M."/>
            <person name="Alvarado L."/>
            <person name="Anderson V.L."/>
            <person name="Armstrong M.R."/>
            <person name="Avrova A."/>
            <person name="Baxter L."/>
            <person name="Beynon J."/>
            <person name="Boevink P.C."/>
            <person name="Bollmann S.R."/>
            <person name="Bos J.I."/>
            <person name="Bulone V."/>
            <person name="Cai G."/>
            <person name="Cakir C."/>
            <person name="Carrington J.C."/>
            <person name="Chawner M."/>
            <person name="Conti L."/>
            <person name="Costanzo S."/>
            <person name="Ewan R."/>
            <person name="Fahlgren N."/>
            <person name="Fischbach M.A."/>
            <person name="Fugelstad J."/>
            <person name="Gilroy E.M."/>
            <person name="Gnerre S."/>
            <person name="Green P.J."/>
            <person name="Grenville-Briggs L.J."/>
            <person name="Griffith J."/>
            <person name="Grunwald N.J."/>
            <person name="Horn K."/>
            <person name="Horner N.R."/>
            <person name="Hu C.H."/>
            <person name="Huitema E."/>
            <person name="Jeong D.H."/>
            <person name="Jones A.M."/>
            <person name="Jones J.D."/>
            <person name="Jones R.W."/>
            <person name="Karlsson E.K."/>
            <person name="Kunjeti S.G."/>
            <person name="Lamour K."/>
            <person name="Liu Z."/>
            <person name="Ma L."/>
            <person name="Maclean D."/>
            <person name="Chibucos M.C."/>
            <person name="McDonald H."/>
            <person name="McWalters J."/>
            <person name="Meijer H.J."/>
            <person name="Morgan W."/>
            <person name="Morris P.F."/>
            <person name="Munro C.A."/>
            <person name="O'Neill K."/>
            <person name="Ospina-Giraldo M."/>
            <person name="Pinzon A."/>
            <person name="Pritchard L."/>
            <person name="Ramsahoye B."/>
            <person name="Ren Q."/>
            <person name="Restrepo S."/>
            <person name="Roy S."/>
            <person name="Sadanandom A."/>
            <person name="Savidor A."/>
            <person name="Schornack S."/>
            <person name="Schwartz D.C."/>
            <person name="Schumann U.D."/>
            <person name="Schwessinger B."/>
            <person name="Seyer L."/>
            <person name="Sharpe T."/>
            <person name="Silvar C."/>
            <person name="Song J."/>
            <person name="Studholme D.J."/>
            <person name="Sykes S."/>
            <person name="Thines M."/>
            <person name="van de Vondervoort P.J."/>
            <person name="Phuntumart V."/>
            <person name="Wawra S."/>
            <person name="Weide R."/>
            <person name="Win J."/>
            <person name="Young C."/>
            <person name="Zhou S."/>
            <person name="Fry W."/>
            <person name="Meyers B.C."/>
            <person name="van West P."/>
            <person name="Ristaino J."/>
            <person name="Govers F."/>
            <person name="Birch P.R."/>
            <person name="Whisson S.C."/>
            <person name="Judelson H.S."/>
            <person name="Nusbaum C."/>
        </authorList>
    </citation>
    <scope>NUCLEOTIDE SEQUENCE [LARGE SCALE GENOMIC DNA]</scope>
    <source>
        <strain evidence="3">T30-4</strain>
    </source>
</reference>
<dbReference type="RefSeq" id="XP_002997047.1">
    <property type="nucleotide sequence ID" value="XM_002997001.1"/>
</dbReference>
<gene>
    <name evidence="2" type="ORF">PITG_18947</name>
</gene>
<dbReference type="AlphaFoldDB" id="D0P026"/>
<name>D0P026_PHYIT</name>
<protein>
    <submittedName>
        <fullName evidence="2">Uncharacterized protein</fullName>
    </submittedName>
</protein>
<dbReference type="HOGENOM" id="CLU_2215121_0_0_1"/>
<keyword evidence="3" id="KW-1185">Reference proteome</keyword>
<dbReference type="Proteomes" id="UP000006643">
    <property type="component" value="Unassembled WGS sequence"/>
</dbReference>
<evidence type="ECO:0000313" key="2">
    <source>
        <dbReference type="EMBL" id="EEY70186.1"/>
    </source>
</evidence>
<dbReference type="KEGG" id="pif:PITG_18947"/>
<organism evidence="2 3">
    <name type="scientific">Phytophthora infestans (strain T30-4)</name>
    <name type="common">Potato late blight agent</name>
    <dbReference type="NCBI Taxonomy" id="403677"/>
    <lineage>
        <taxon>Eukaryota</taxon>
        <taxon>Sar</taxon>
        <taxon>Stramenopiles</taxon>
        <taxon>Oomycota</taxon>
        <taxon>Peronosporomycetes</taxon>
        <taxon>Peronosporales</taxon>
        <taxon>Peronosporaceae</taxon>
        <taxon>Phytophthora</taxon>
    </lineage>
</organism>
<accession>D0P026</accession>
<dbReference type="GeneID" id="9467240"/>
<feature type="region of interest" description="Disordered" evidence="1">
    <location>
        <begin position="1"/>
        <end position="64"/>
    </location>
</feature>
<dbReference type="EMBL" id="DS028209">
    <property type="protein sequence ID" value="EEY70186.1"/>
    <property type="molecule type" value="Genomic_DNA"/>
</dbReference>
<feature type="compositionally biased region" description="Polar residues" evidence="1">
    <location>
        <begin position="24"/>
        <end position="43"/>
    </location>
</feature>
<evidence type="ECO:0000256" key="1">
    <source>
        <dbReference type="SAM" id="MobiDB-lite"/>
    </source>
</evidence>
<dbReference type="InParanoid" id="D0P026"/>
<sequence>MRKMKKAMTPTMSPAHVHNRDKQNGATQSNEDADSSWQQSNLAPVTGSGLQQPPSHPQHHQGRHSTTLCVVLLITGCWFLQQPNTVPEMGSGSQQPSMVGVFLRTAT</sequence>
<evidence type="ECO:0000313" key="3">
    <source>
        <dbReference type="Proteomes" id="UP000006643"/>
    </source>
</evidence>
<proteinExistence type="predicted"/>
<dbReference type="VEuPathDB" id="FungiDB:PITG_18947"/>